<dbReference type="InterPro" id="IPR011257">
    <property type="entry name" value="DNA_glycosylase"/>
</dbReference>
<dbReference type="GO" id="GO:0006307">
    <property type="term" value="P:DNA alkylation repair"/>
    <property type="evidence" value="ECO:0007669"/>
    <property type="project" value="TreeGrafter"/>
</dbReference>
<dbReference type="Gene3D" id="1.10.340.30">
    <property type="entry name" value="Hypothetical protein, domain 2"/>
    <property type="match status" value="1"/>
</dbReference>
<gene>
    <name evidence="5" type="ORF">DFR68_10859</name>
</gene>
<organism evidence="5 6">
    <name type="scientific">Nocardia mexicana</name>
    <dbReference type="NCBI Taxonomy" id="279262"/>
    <lineage>
        <taxon>Bacteria</taxon>
        <taxon>Bacillati</taxon>
        <taxon>Actinomycetota</taxon>
        <taxon>Actinomycetes</taxon>
        <taxon>Mycobacteriales</taxon>
        <taxon>Nocardiaceae</taxon>
        <taxon>Nocardia</taxon>
    </lineage>
</organism>
<protein>
    <recommendedName>
        <fullName evidence="2">DNA-3-methyladenine glycosylase II</fullName>
        <ecNumber evidence="2">3.2.2.21</ecNumber>
    </recommendedName>
</protein>
<dbReference type="CDD" id="cd00056">
    <property type="entry name" value="ENDO3c"/>
    <property type="match status" value="1"/>
</dbReference>
<evidence type="ECO:0000256" key="2">
    <source>
        <dbReference type="ARBA" id="ARBA00012000"/>
    </source>
</evidence>
<evidence type="ECO:0000313" key="6">
    <source>
        <dbReference type="Proteomes" id="UP000255355"/>
    </source>
</evidence>
<comment type="caution">
    <text evidence="5">The sequence shown here is derived from an EMBL/GenBank/DDBJ whole genome shotgun (WGS) entry which is preliminary data.</text>
</comment>
<dbReference type="AlphaFoldDB" id="A0A370GY82"/>
<dbReference type="Proteomes" id="UP000255355">
    <property type="component" value="Unassembled WGS sequence"/>
</dbReference>
<comment type="catalytic activity">
    <reaction evidence="1">
        <text>Hydrolysis of alkylated DNA, releasing 3-methyladenine, 3-methylguanine, 7-methylguanine and 7-methyladenine.</text>
        <dbReference type="EC" id="3.2.2.21"/>
    </reaction>
</comment>
<dbReference type="PANTHER" id="PTHR43003:SF6">
    <property type="entry name" value="DNA GLYCOSYLASE"/>
    <property type="match status" value="1"/>
</dbReference>
<reference evidence="5 6" key="1">
    <citation type="submission" date="2018-07" db="EMBL/GenBank/DDBJ databases">
        <title>Genomic Encyclopedia of Type Strains, Phase IV (KMG-IV): sequencing the most valuable type-strain genomes for metagenomic binning, comparative biology and taxonomic classification.</title>
        <authorList>
            <person name="Goeker M."/>
        </authorList>
    </citation>
    <scope>NUCLEOTIDE SEQUENCE [LARGE SCALE GENOMIC DNA]</scope>
    <source>
        <strain evidence="5 6">DSM 44952</strain>
    </source>
</reference>
<dbReference type="GO" id="GO:0032131">
    <property type="term" value="F:alkylated DNA binding"/>
    <property type="evidence" value="ECO:0007669"/>
    <property type="project" value="TreeGrafter"/>
</dbReference>
<evidence type="ECO:0000256" key="3">
    <source>
        <dbReference type="ARBA" id="ARBA00022763"/>
    </source>
</evidence>
<proteinExistence type="predicted"/>
<dbReference type="GO" id="GO:0032993">
    <property type="term" value="C:protein-DNA complex"/>
    <property type="evidence" value="ECO:0007669"/>
    <property type="project" value="TreeGrafter"/>
</dbReference>
<name>A0A370GY82_9NOCA</name>
<accession>A0A370GY82</accession>
<dbReference type="EMBL" id="QQAZ01000008">
    <property type="protein sequence ID" value="RDI48230.1"/>
    <property type="molecule type" value="Genomic_DNA"/>
</dbReference>
<dbReference type="EC" id="3.2.2.21" evidence="2"/>
<dbReference type="GO" id="GO:0005737">
    <property type="term" value="C:cytoplasm"/>
    <property type="evidence" value="ECO:0007669"/>
    <property type="project" value="TreeGrafter"/>
</dbReference>
<dbReference type="STRING" id="1210089.GCA_001613165_05883"/>
<dbReference type="InterPro" id="IPR051912">
    <property type="entry name" value="Alkylbase_DNA_Glycosylase/TA"/>
</dbReference>
<sequence length="357" mass="39013">MIRPLQTTGGCPEARFPVANLTKRGVSHVTLESRRPVSGPNSGGEHNVPVVTKIDGAARTVTADRPIDLAHTVAPLRRGAGDPCHRTTADGAHWHASRMPSGAVTYRLVQGGPRAVAARAWGPGAEEFLERLPGMLCLDEDVAGFAPEHPKIAAAHRRHPGLRMLRTGLVFETLVPTILEQRVHTISARASWRKLVWQFGEPAPGPVPAPMRVAPDAETWRYIPSWTYHRANVDPQRAKTIVLAARMADKLEQAAAMDHAGAARRLCTVPGIGVWTAAEVAQRAFGDPDALSVGDYNLSDIVGWTLLGRPIDDDTMIEYLEPLRPHRYRAVRLLEISGQARKPKFAPRTPLVDITRI</sequence>
<keyword evidence="6" id="KW-1185">Reference proteome</keyword>
<evidence type="ECO:0000256" key="1">
    <source>
        <dbReference type="ARBA" id="ARBA00000086"/>
    </source>
</evidence>
<dbReference type="PANTHER" id="PTHR43003">
    <property type="entry name" value="DNA-3-METHYLADENINE GLYCOSYLASE"/>
    <property type="match status" value="1"/>
</dbReference>
<dbReference type="InterPro" id="IPR003265">
    <property type="entry name" value="HhH-GPD_domain"/>
</dbReference>
<evidence type="ECO:0000256" key="4">
    <source>
        <dbReference type="ARBA" id="ARBA00023204"/>
    </source>
</evidence>
<dbReference type="GO" id="GO:0006285">
    <property type="term" value="P:base-excision repair, AP site formation"/>
    <property type="evidence" value="ECO:0007669"/>
    <property type="project" value="TreeGrafter"/>
</dbReference>
<dbReference type="SUPFAM" id="SSF48150">
    <property type="entry name" value="DNA-glycosylase"/>
    <property type="match status" value="1"/>
</dbReference>
<evidence type="ECO:0000313" key="5">
    <source>
        <dbReference type="EMBL" id="RDI48230.1"/>
    </source>
</evidence>
<dbReference type="GO" id="GO:0043916">
    <property type="term" value="F:DNA-7-methylguanine glycosylase activity"/>
    <property type="evidence" value="ECO:0007669"/>
    <property type="project" value="TreeGrafter"/>
</dbReference>
<keyword evidence="3" id="KW-0227">DNA damage</keyword>
<dbReference type="GO" id="GO:0008725">
    <property type="term" value="F:DNA-3-methyladenine glycosylase activity"/>
    <property type="evidence" value="ECO:0007669"/>
    <property type="project" value="TreeGrafter"/>
</dbReference>
<keyword evidence="4" id="KW-0234">DNA repair</keyword>